<name>A0A2G6KH06_9BACT</name>
<feature type="transmembrane region" description="Helical" evidence="5">
    <location>
        <begin position="174"/>
        <end position="195"/>
    </location>
</feature>
<dbReference type="AlphaFoldDB" id="A0A2G6KH06"/>
<evidence type="ECO:0000313" key="6">
    <source>
        <dbReference type="EMBL" id="PIE34947.1"/>
    </source>
</evidence>
<evidence type="ECO:0000256" key="5">
    <source>
        <dbReference type="HAMAP-Rule" id="MF_01600"/>
    </source>
</evidence>
<proteinExistence type="inferred from homology"/>
<organism evidence="6 7">
    <name type="scientific">candidate division KSB3 bacterium</name>
    <dbReference type="NCBI Taxonomy" id="2044937"/>
    <lineage>
        <taxon>Bacteria</taxon>
        <taxon>candidate division KSB3</taxon>
    </lineage>
</organism>
<accession>A0A2G6KH06</accession>
<dbReference type="GO" id="GO:0005576">
    <property type="term" value="C:extracellular region"/>
    <property type="evidence" value="ECO:0007669"/>
    <property type="project" value="TreeGrafter"/>
</dbReference>
<feature type="transmembrane region" description="Helical" evidence="5">
    <location>
        <begin position="254"/>
        <end position="274"/>
    </location>
</feature>
<feature type="transmembrane region" description="Helical" evidence="5">
    <location>
        <begin position="216"/>
        <end position="234"/>
    </location>
</feature>
<keyword evidence="1 5" id="KW-1003">Cell membrane</keyword>
<dbReference type="HAMAP" id="MF_01600">
    <property type="entry name" value="UPF0182"/>
    <property type="match status" value="1"/>
</dbReference>
<feature type="transmembrane region" description="Helical" evidence="5">
    <location>
        <begin position="115"/>
        <end position="135"/>
    </location>
</feature>
<dbReference type="InterPro" id="IPR005372">
    <property type="entry name" value="UPF0182"/>
</dbReference>
<dbReference type="GO" id="GO:0005886">
    <property type="term" value="C:plasma membrane"/>
    <property type="evidence" value="ECO:0007669"/>
    <property type="project" value="UniProtKB-SubCell"/>
</dbReference>
<dbReference type="EMBL" id="PDSK01000070">
    <property type="protein sequence ID" value="PIE34947.1"/>
    <property type="molecule type" value="Genomic_DNA"/>
</dbReference>
<evidence type="ECO:0000313" key="7">
    <source>
        <dbReference type="Proteomes" id="UP000230821"/>
    </source>
</evidence>
<comment type="similarity">
    <text evidence="5">Belongs to the UPF0182 family.</text>
</comment>
<dbReference type="Pfam" id="PF03699">
    <property type="entry name" value="UPF0182"/>
    <property type="match status" value="1"/>
</dbReference>
<dbReference type="Proteomes" id="UP000230821">
    <property type="component" value="Unassembled WGS sequence"/>
</dbReference>
<evidence type="ECO:0000256" key="1">
    <source>
        <dbReference type="ARBA" id="ARBA00022475"/>
    </source>
</evidence>
<sequence length="944" mass="108558">MEQNKIQRGFGLIIILVFAVILLISLFAGFIIDYLWFGSLQYTGVFVKILFAKFFNVFLFSALGFLVLWGNLWFAYSLSKKEGGPIGERNLFTNFELGEFTEPLKQLTSGGVKRVSWLLIAIAAVLAILNGLALYPHWETVLKYFNRSPFGTSDPIFNKDVGFYVFSLPIHKIFRGWLMSMVVLSFIGSGIIYWISGMFKIAERAVLFSKNVKFHLYGLVLVGLLMKAWDYRMQMYDILYSRQGLVFGAGYTDYHVQLLALWGLLLYVFALMVFTISGLFSAKERAAWLIVGLILIIPISVVIQGVVPGIVQQAIVKPNELTREEPFILHNIKMTNEAYGLSNIRVESFPAENSLTIEDIQANGDTMENIRLWDHRPLLSTYQQIQSIRPYYTFYNVDVDRYQVNGKLRQVMLAPRELDREKLPSQTWVNTRLTYTHGYGVVMNPVNSVTAEGLPELLIKDIPPIASFDVPLENTAMYYGEQVVSRQISSQNGSTGRSAVVDKDDYVIVKTDNPEFDYPAGDSNKEAVYEGTGGIWMGSLFRRLLFAWGFRDVNILLTGSTTKESRVMFRRNIQERIRHIAPFLALDSDPYIVVDDGRLFWIQDAYTLTDRYPYSEPIDEDDRGPNYIRNSVKVVVDAYNGTVDFYLMDRQEPLGMTYHKMFPELFKDFEMMPEGLKAHIRYPKDLFKIQMRQYNTYHMKDPRVFYNKEDLWAIPTENYGGDPIPIEPYYIQMRLPDEKQLEFILMNPLTPNNKDNMIAWMAARCDGKQYGELLVYKFPKERLVYGPSQIEARIDQNTTISQQLSLWDQRGSNVIRGNLLVIPIENSLLYVEPVYLKAEQRDLPELKRVIASYSGEVTMGMNLQEALEAAFGGVLRPDEQRLIEQLPIETLEDESLANVIRQLVEHFNAARQQLSEGNWIQYGEEMDKAEGLIQLLQQQYATQE</sequence>
<gene>
    <name evidence="6" type="ORF">CSA56_06175</name>
</gene>
<comment type="subcellular location">
    <subcellularLocation>
        <location evidence="5">Cell membrane</location>
        <topology evidence="5">Multi-pass membrane protein</topology>
    </subcellularLocation>
</comment>
<evidence type="ECO:0000256" key="2">
    <source>
        <dbReference type="ARBA" id="ARBA00022692"/>
    </source>
</evidence>
<reference evidence="6 7" key="1">
    <citation type="submission" date="2017-10" db="EMBL/GenBank/DDBJ databases">
        <title>Novel microbial diversity and functional potential in the marine mammal oral microbiome.</title>
        <authorList>
            <person name="Dudek N.K."/>
            <person name="Sun C.L."/>
            <person name="Burstein D."/>
            <person name="Kantor R.S."/>
            <person name="Aliaga Goltsman D.S."/>
            <person name="Bik E.M."/>
            <person name="Thomas B.C."/>
            <person name="Banfield J.F."/>
            <person name="Relman D.A."/>
        </authorList>
    </citation>
    <scope>NUCLEOTIDE SEQUENCE [LARGE SCALE GENOMIC DNA]</scope>
    <source>
        <strain evidence="6">DOLJORAL78_47_16</strain>
    </source>
</reference>
<dbReference type="PANTHER" id="PTHR39344:SF1">
    <property type="entry name" value="UPF0182 PROTEIN SLL1060"/>
    <property type="match status" value="1"/>
</dbReference>
<keyword evidence="2 5" id="KW-0812">Transmembrane</keyword>
<feature type="transmembrane region" description="Helical" evidence="5">
    <location>
        <begin position="12"/>
        <end position="37"/>
    </location>
</feature>
<keyword evidence="3 5" id="KW-1133">Transmembrane helix</keyword>
<feature type="transmembrane region" description="Helical" evidence="5">
    <location>
        <begin position="286"/>
        <end position="307"/>
    </location>
</feature>
<protein>
    <recommendedName>
        <fullName evidence="5">UPF0182 protein CSA56_06175</fullName>
    </recommendedName>
</protein>
<evidence type="ECO:0000256" key="3">
    <source>
        <dbReference type="ARBA" id="ARBA00022989"/>
    </source>
</evidence>
<evidence type="ECO:0000256" key="4">
    <source>
        <dbReference type="ARBA" id="ARBA00023136"/>
    </source>
</evidence>
<feature type="transmembrane region" description="Helical" evidence="5">
    <location>
        <begin position="57"/>
        <end position="76"/>
    </location>
</feature>
<dbReference type="PANTHER" id="PTHR39344">
    <property type="entry name" value="UPF0182 PROTEIN SLL1060"/>
    <property type="match status" value="1"/>
</dbReference>
<comment type="caution">
    <text evidence="6">The sequence shown here is derived from an EMBL/GenBank/DDBJ whole genome shotgun (WGS) entry which is preliminary data.</text>
</comment>
<keyword evidence="4 5" id="KW-0472">Membrane</keyword>